<dbReference type="EMBL" id="QHCV01000016">
    <property type="protein sequence ID" value="RAV32599.1"/>
    <property type="molecule type" value="Genomic_DNA"/>
</dbReference>
<reference evidence="1 2" key="1">
    <citation type="journal article" date="2018" name="Syst. Appl. Microbiol.">
        <title>Corynebacterium heidelbergense sp. nov., isolated from the preen glands of Egyptian geese (Alopochen aegyptiacus).</title>
        <authorList>
            <person name="Braun M.S."/>
            <person name="Wang E."/>
            <person name="Zimmermann S."/>
            <person name="Wink M."/>
        </authorList>
    </citation>
    <scope>NUCLEOTIDE SEQUENCE [LARGE SCALE GENOMIC DNA]</scope>
    <source>
        <strain evidence="1 2">647</strain>
    </source>
</reference>
<evidence type="ECO:0000313" key="2">
    <source>
        <dbReference type="Proteomes" id="UP000251577"/>
    </source>
</evidence>
<dbReference type="InterPro" id="IPR036514">
    <property type="entry name" value="SGNH_hydro_sf"/>
</dbReference>
<sequence>MIRALTPAPNAKIIVVGLPEISAGPNICVINVVPGAPGAVPFGVSDFEQRVRTNQRDAAAAVGADFVDVHEQTRGHNTCAPDNQRYVAGIIDTTSPKYHFVVHPTVLGSRAIAEGAAAVLR</sequence>
<name>A0A364V7I7_9CORY</name>
<dbReference type="SUPFAM" id="SSF52266">
    <property type="entry name" value="SGNH hydrolase"/>
    <property type="match status" value="1"/>
</dbReference>
<dbReference type="RefSeq" id="WP_113630283.1">
    <property type="nucleotide sequence ID" value="NZ_QHCV01000016.1"/>
</dbReference>
<dbReference type="Gene3D" id="3.40.50.1110">
    <property type="entry name" value="SGNH hydrolase"/>
    <property type="match status" value="1"/>
</dbReference>
<dbReference type="AlphaFoldDB" id="A0A364V7I7"/>
<gene>
    <name evidence="1" type="ORF">DLJ54_02520</name>
</gene>
<keyword evidence="2" id="KW-1185">Reference proteome</keyword>
<comment type="caution">
    <text evidence="1">The sequence shown here is derived from an EMBL/GenBank/DDBJ whole genome shotgun (WGS) entry which is preliminary data.</text>
</comment>
<protein>
    <submittedName>
        <fullName evidence="1">Uncharacterized protein</fullName>
    </submittedName>
</protein>
<accession>A0A364V7I7</accession>
<evidence type="ECO:0000313" key="1">
    <source>
        <dbReference type="EMBL" id="RAV32599.1"/>
    </source>
</evidence>
<dbReference type="Proteomes" id="UP000251577">
    <property type="component" value="Unassembled WGS sequence"/>
</dbReference>
<organism evidence="1 2">
    <name type="scientific">Corynebacterium heidelbergense</name>
    <dbReference type="NCBI Taxonomy" id="2055947"/>
    <lineage>
        <taxon>Bacteria</taxon>
        <taxon>Bacillati</taxon>
        <taxon>Actinomycetota</taxon>
        <taxon>Actinomycetes</taxon>
        <taxon>Mycobacteriales</taxon>
        <taxon>Corynebacteriaceae</taxon>
        <taxon>Corynebacterium</taxon>
    </lineage>
</organism>
<proteinExistence type="predicted"/>